<accession>A0ABQ8GVB7</accession>
<gene>
    <name evidence="1" type="ORF">B0J12DRAFT_166529</name>
</gene>
<protein>
    <submittedName>
        <fullName evidence="1">Uncharacterized protein</fullName>
    </submittedName>
</protein>
<dbReference type="Proteomes" id="UP000774617">
    <property type="component" value="Unassembled WGS sequence"/>
</dbReference>
<comment type="caution">
    <text evidence="1">The sequence shown here is derived from an EMBL/GenBank/DDBJ whole genome shotgun (WGS) entry which is preliminary data.</text>
</comment>
<name>A0ABQ8GVB7_9PEZI</name>
<evidence type="ECO:0000313" key="1">
    <source>
        <dbReference type="EMBL" id="KAH7063343.1"/>
    </source>
</evidence>
<proteinExistence type="predicted"/>
<reference evidence="1 2" key="1">
    <citation type="journal article" date="2021" name="Nat. Commun.">
        <title>Genetic determinants of endophytism in the Arabidopsis root mycobiome.</title>
        <authorList>
            <person name="Mesny F."/>
            <person name="Miyauchi S."/>
            <person name="Thiergart T."/>
            <person name="Pickel B."/>
            <person name="Atanasova L."/>
            <person name="Karlsson M."/>
            <person name="Huettel B."/>
            <person name="Barry K.W."/>
            <person name="Haridas S."/>
            <person name="Chen C."/>
            <person name="Bauer D."/>
            <person name="Andreopoulos W."/>
            <person name="Pangilinan J."/>
            <person name="LaButti K."/>
            <person name="Riley R."/>
            <person name="Lipzen A."/>
            <person name="Clum A."/>
            <person name="Drula E."/>
            <person name="Henrissat B."/>
            <person name="Kohler A."/>
            <person name="Grigoriev I.V."/>
            <person name="Martin F.M."/>
            <person name="Hacquard S."/>
        </authorList>
    </citation>
    <scope>NUCLEOTIDE SEQUENCE [LARGE SCALE GENOMIC DNA]</scope>
    <source>
        <strain evidence="1 2">MPI-SDFR-AT-0080</strain>
    </source>
</reference>
<evidence type="ECO:0000313" key="2">
    <source>
        <dbReference type="Proteomes" id="UP000774617"/>
    </source>
</evidence>
<sequence>MPAVAPHVSVWAAGALGCSPPSGGWRMYIQADIRTVQRFSSTPRGVIGRAPGDAPPLIDVGENGLWRLAPRPSTTTCPKGDADSLGCSLPADLPAPSRVPSDACQTLLTPRSARALWHWDTTRWSALPDLLSCPAPRPLASADATHLICMPVPSPGSNTNQHSAPDVCQPPAVLTHQVHTGRGCWERGSTLVRGRRHYLLRRVHSDKICSPDIGSCSGSRPMSWRGR</sequence>
<keyword evidence="2" id="KW-1185">Reference proteome</keyword>
<organism evidence="1 2">
    <name type="scientific">Macrophomina phaseolina</name>
    <dbReference type="NCBI Taxonomy" id="35725"/>
    <lineage>
        <taxon>Eukaryota</taxon>
        <taxon>Fungi</taxon>
        <taxon>Dikarya</taxon>
        <taxon>Ascomycota</taxon>
        <taxon>Pezizomycotina</taxon>
        <taxon>Dothideomycetes</taxon>
        <taxon>Dothideomycetes incertae sedis</taxon>
        <taxon>Botryosphaeriales</taxon>
        <taxon>Botryosphaeriaceae</taxon>
        <taxon>Macrophomina</taxon>
    </lineage>
</organism>
<dbReference type="EMBL" id="JAGTJR010000002">
    <property type="protein sequence ID" value="KAH7063343.1"/>
    <property type="molecule type" value="Genomic_DNA"/>
</dbReference>